<keyword evidence="3" id="KW-0540">Nuclease</keyword>
<feature type="region of interest" description="Disordered" evidence="1">
    <location>
        <begin position="170"/>
        <end position="190"/>
    </location>
</feature>
<evidence type="ECO:0000256" key="1">
    <source>
        <dbReference type="SAM" id="MobiDB-lite"/>
    </source>
</evidence>
<dbReference type="Gene3D" id="3.90.1570.10">
    <property type="entry name" value="tt1808, chain A"/>
    <property type="match status" value="1"/>
</dbReference>
<proteinExistence type="predicted"/>
<dbReference type="SUPFAM" id="SSF52980">
    <property type="entry name" value="Restriction endonuclease-like"/>
    <property type="match status" value="1"/>
</dbReference>
<evidence type="ECO:0000313" key="3">
    <source>
        <dbReference type="EMBL" id="WBP88536.1"/>
    </source>
</evidence>
<dbReference type="GO" id="GO:0004519">
    <property type="term" value="F:endonuclease activity"/>
    <property type="evidence" value="ECO:0007669"/>
    <property type="project" value="UniProtKB-KW"/>
</dbReference>
<dbReference type="PANTHER" id="PTHR35400">
    <property type="entry name" value="SLR1083 PROTEIN"/>
    <property type="match status" value="1"/>
</dbReference>
<dbReference type="Proteomes" id="UP001212821">
    <property type="component" value="Chromosome"/>
</dbReference>
<protein>
    <submittedName>
        <fullName evidence="3">Uma2 family endonuclease</fullName>
    </submittedName>
</protein>
<keyword evidence="3" id="KW-0255">Endonuclease</keyword>
<keyword evidence="4" id="KW-1185">Reference proteome</keyword>
<dbReference type="Pfam" id="PF05685">
    <property type="entry name" value="Uma2"/>
    <property type="match status" value="1"/>
</dbReference>
<reference evidence="4" key="1">
    <citation type="submission" date="2022-12" db="EMBL/GenBank/DDBJ databases">
        <authorList>
            <person name="Mo P."/>
        </authorList>
    </citation>
    <scope>NUCLEOTIDE SEQUENCE [LARGE SCALE GENOMIC DNA]</scope>
    <source>
        <strain evidence="4">HUAS 3-15</strain>
    </source>
</reference>
<dbReference type="RefSeq" id="WP_270146592.1">
    <property type="nucleotide sequence ID" value="NZ_CP115450.1"/>
</dbReference>
<evidence type="ECO:0000313" key="4">
    <source>
        <dbReference type="Proteomes" id="UP001212821"/>
    </source>
</evidence>
<organism evidence="3 4">
    <name type="scientific">Kitasatospora cathayae</name>
    <dbReference type="NCBI Taxonomy" id="3004092"/>
    <lineage>
        <taxon>Bacteria</taxon>
        <taxon>Bacillati</taxon>
        <taxon>Actinomycetota</taxon>
        <taxon>Actinomycetes</taxon>
        <taxon>Kitasatosporales</taxon>
        <taxon>Streptomycetaceae</taxon>
        <taxon>Kitasatospora</taxon>
    </lineage>
</organism>
<feature type="domain" description="Putative restriction endonuclease" evidence="2">
    <location>
        <begin position="17"/>
        <end position="178"/>
    </location>
</feature>
<name>A0ABY7Q8A2_9ACTN</name>
<dbReference type="CDD" id="cd06260">
    <property type="entry name" value="DUF820-like"/>
    <property type="match status" value="1"/>
</dbReference>
<dbReference type="EMBL" id="CP115450">
    <property type="protein sequence ID" value="WBP88536.1"/>
    <property type="molecule type" value="Genomic_DNA"/>
</dbReference>
<accession>A0ABY7Q8A2</accession>
<gene>
    <name evidence="3" type="ORF">O1G21_23615</name>
</gene>
<evidence type="ECO:0000259" key="2">
    <source>
        <dbReference type="Pfam" id="PF05685"/>
    </source>
</evidence>
<dbReference type="PANTHER" id="PTHR35400:SF3">
    <property type="entry name" value="SLL1072 PROTEIN"/>
    <property type="match status" value="1"/>
</dbReference>
<keyword evidence="3" id="KW-0378">Hydrolase</keyword>
<sequence>MTAIDVRPGRLRDVAEEIEQRTGLRIQIIGGTLVVSPTPRGKHAGTVKRLSRQLDAGLPTGLGAYGVSSIDMPDNTEDYATPDLVVLPSDWEDDDEWLADPHDVELAVEVISTSERVSLIAAKTSWYAIASVPVLLAVDPREGSWTLHTHPRDGEYQGVLHGKYGEPVPLPSPLPAELDTSGLPLYAPRS</sequence>
<dbReference type="InterPro" id="IPR011335">
    <property type="entry name" value="Restrct_endonuc-II-like"/>
</dbReference>
<dbReference type="InterPro" id="IPR008538">
    <property type="entry name" value="Uma2"/>
</dbReference>
<dbReference type="InterPro" id="IPR012296">
    <property type="entry name" value="Nuclease_put_TT1808"/>
</dbReference>